<dbReference type="AlphaFoldDB" id="A0AAX2EJS1"/>
<organism evidence="2 3">
    <name type="scientific">Terribacillus saccharophilus</name>
    <dbReference type="NCBI Taxonomy" id="361277"/>
    <lineage>
        <taxon>Bacteria</taxon>
        <taxon>Bacillati</taxon>
        <taxon>Bacillota</taxon>
        <taxon>Bacilli</taxon>
        <taxon>Bacillales</taxon>
        <taxon>Bacillaceae</taxon>
        <taxon>Terribacillus</taxon>
    </lineage>
</organism>
<dbReference type="RefSeq" id="WP_093881526.1">
    <property type="nucleotide sequence ID" value="NZ_FOCD01000006.1"/>
</dbReference>
<evidence type="ECO:0000313" key="2">
    <source>
        <dbReference type="EMBL" id="SEO07330.1"/>
    </source>
</evidence>
<sequence length="623" mass="70641">MAKKLYDIPSMENFMKGMENIKYQQLAARELIQSGDKAFEGDTNHYSSGIVTPNGKHNQIDKDGDISFTGKTYLTYLDREDNPPFSAAELLLDAKDDFDIDYAKASDYYNQQKELAMKENENILSSREYRPEHPIAATIKQEMKEVQDMLGNQDESFVSRAEVTALLNLHFDKVSKLLDDFSDRVSQASAKELPLLEVKLKDKVTRIFADLKDSLKQLFVGMKDQARTSIQNKVNDVKTGIENKVLGVKIDVHNAIASRVQNVNNKLKHVTDSLDVRYRIIDKEKALGKAPVSVEEKTTTFSKREAESLVKSYMDNHKDLRSEIGGEESLSLRDDKLTMKFRPQQGSGQHIATVDLNSGESRLEFEYQGEHRSEKDYLESFNLHEVREARQVQQVEATKMLGELEKTELVVAQEAPEKAQEQLEIVEPAMTEKEATDILKPYIEKLKPDHANLYTDKESVKVKGNVLTMRLFPKESSTNFHEVKVDLKTGEGNLAFHFLDQKNSVSGVNEVDTFNLKELRPTPPAQEKVQEAPEPKKMELLLTDRKEAPEKPVQNKQLDAHDLTKQNEGLKTFIKVLRSTNPDVYDAIRNELGGVQQSNQAKEAPAEIVAAKKPKVKEESLDL</sequence>
<comment type="caution">
    <text evidence="2">The sequence shown here is derived from an EMBL/GenBank/DDBJ whole genome shotgun (WGS) entry which is preliminary data.</text>
</comment>
<proteinExistence type="predicted"/>
<dbReference type="Proteomes" id="UP000199735">
    <property type="component" value="Unassembled WGS sequence"/>
</dbReference>
<gene>
    <name evidence="2" type="ORF">SAMN04489762_3418</name>
</gene>
<accession>A0AAX2EJS1</accession>
<reference evidence="2 3" key="1">
    <citation type="submission" date="2016-10" db="EMBL/GenBank/DDBJ databases">
        <authorList>
            <person name="Varghese N."/>
            <person name="Submissions S."/>
        </authorList>
    </citation>
    <scope>NUCLEOTIDE SEQUENCE [LARGE SCALE GENOMIC DNA]</scope>
    <source>
        <strain evidence="2 3">DSM 21619</strain>
    </source>
</reference>
<evidence type="ECO:0000256" key="1">
    <source>
        <dbReference type="SAM" id="MobiDB-lite"/>
    </source>
</evidence>
<name>A0AAX2EJS1_9BACI</name>
<evidence type="ECO:0000313" key="3">
    <source>
        <dbReference type="Proteomes" id="UP000199735"/>
    </source>
</evidence>
<dbReference type="EMBL" id="FOCD01000006">
    <property type="protein sequence ID" value="SEO07330.1"/>
    <property type="molecule type" value="Genomic_DNA"/>
</dbReference>
<feature type="region of interest" description="Disordered" evidence="1">
    <location>
        <begin position="594"/>
        <end position="623"/>
    </location>
</feature>
<protein>
    <submittedName>
        <fullName evidence="2">Uncharacterized protein</fullName>
    </submittedName>
</protein>